<dbReference type="PANTHER" id="PTHR39419:SF1">
    <property type="entry name" value="SLL0814 PROTEIN"/>
    <property type="match status" value="1"/>
</dbReference>
<keyword evidence="1" id="KW-1133">Transmembrane helix</keyword>
<name>A0A0G1CDK8_9BACT</name>
<proteinExistence type="predicted"/>
<feature type="transmembrane region" description="Helical" evidence="1">
    <location>
        <begin position="150"/>
        <end position="166"/>
    </location>
</feature>
<dbReference type="InterPro" id="IPR007354">
    <property type="entry name" value="CruF-like"/>
</dbReference>
<comment type="caution">
    <text evidence="2">The sequence shown here is derived from an EMBL/GenBank/DDBJ whole genome shotgun (WGS) entry which is preliminary data.</text>
</comment>
<keyword evidence="1" id="KW-0812">Transmembrane</keyword>
<accession>A0A0G1CDK8</accession>
<sequence length="228" mass="26098">MKFIYLEILFLSGVIIHGLYFFGPPILSLLCFTYIFSTVAELISLKTPISCFGVKYRYNLVHPLFASKIFLLGVYPLEVSFAWVILKYISFCLGILIVSAFSLPIIAEIVLVPLILVSMDFILDPVAVNYDKLWHWEKGSFYFGIPLRNFLGWYLVGLLSTLLFVFTVKSRPLSFNIFYLLPIIAYAFILDNVPKLYRRNKFLTVIGVSPAVAWIILSTVGLIIMVYY</sequence>
<protein>
    <recommendedName>
        <fullName evidence="4">Carotenoid biosynthesis protein</fullName>
    </recommendedName>
</protein>
<organism evidence="2 3">
    <name type="scientific">Candidatus Gottesmanbacteria bacterium GW2011_GWA2_42_18</name>
    <dbReference type="NCBI Taxonomy" id="1618442"/>
    <lineage>
        <taxon>Bacteria</taxon>
        <taxon>Candidatus Gottesmaniibacteriota</taxon>
    </lineage>
</organism>
<gene>
    <name evidence="2" type="ORF">UV09_C0003G0063</name>
</gene>
<keyword evidence="1" id="KW-0472">Membrane</keyword>
<dbReference type="Proteomes" id="UP000034320">
    <property type="component" value="Unassembled WGS sequence"/>
</dbReference>
<dbReference type="Pfam" id="PF04240">
    <property type="entry name" value="Caroten_synth"/>
    <property type="match status" value="1"/>
</dbReference>
<feature type="transmembrane region" description="Helical" evidence="1">
    <location>
        <begin position="56"/>
        <end position="75"/>
    </location>
</feature>
<dbReference type="PANTHER" id="PTHR39419">
    <property type="entry name" value="SLL0814 PROTEIN"/>
    <property type="match status" value="1"/>
</dbReference>
<feature type="transmembrane region" description="Helical" evidence="1">
    <location>
        <begin position="173"/>
        <end position="190"/>
    </location>
</feature>
<evidence type="ECO:0000313" key="2">
    <source>
        <dbReference type="EMBL" id="KKS47718.1"/>
    </source>
</evidence>
<evidence type="ECO:0000256" key="1">
    <source>
        <dbReference type="SAM" id="Phobius"/>
    </source>
</evidence>
<evidence type="ECO:0008006" key="4">
    <source>
        <dbReference type="Google" id="ProtNLM"/>
    </source>
</evidence>
<evidence type="ECO:0000313" key="3">
    <source>
        <dbReference type="Proteomes" id="UP000034320"/>
    </source>
</evidence>
<feature type="transmembrane region" description="Helical" evidence="1">
    <location>
        <begin position="202"/>
        <end position="227"/>
    </location>
</feature>
<dbReference type="AlphaFoldDB" id="A0A0G1CDK8"/>
<dbReference type="EMBL" id="LCDD01000003">
    <property type="protein sequence ID" value="KKS47718.1"/>
    <property type="molecule type" value="Genomic_DNA"/>
</dbReference>
<reference evidence="2 3" key="1">
    <citation type="journal article" date="2015" name="Nature">
        <title>rRNA introns, odd ribosomes, and small enigmatic genomes across a large radiation of phyla.</title>
        <authorList>
            <person name="Brown C.T."/>
            <person name="Hug L.A."/>
            <person name="Thomas B.C."/>
            <person name="Sharon I."/>
            <person name="Castelle C.J."/>
            <person name="Singh A."/>
            <person name="Wilkins M.J."/>
            <person name="Williams K.H."/>
            <person name="Banfield J.F."/>
        </authorList>
    </citation>
    <scope>NUCLEOTIDE SEQUENCE [LARGE SCALE GENOMIC DNA]</scope>
</reference>